<evidence type="ECO:0000313" key="5">
    <source>
        <dbReference type="Proteomes" id="UP001201873"/>
    </source>
</evidence>
<dbReference type="Pfam" id="PF13193">
    <property type="entry name" value="AMP-binding_C"/>
    <property type="match status" value="1"/>
</dbReference>
<dbReference type="PANTHER" id="PTHR43767">
    <property type="entry name" value="LONG-CHAIN-FATTY-ACID--COA LIGASE"/>
    <property type="match status" value="1"/>
</dbReference>
<evidence type="ECO:0000313" key="4">
    <source>
        <dbReference type="EMBL" id="MCK9879033.1"/>
    </source>
</evidence>
<dbReference type="InterPro" id="IPR045851">
    <property type="entry name" value="AMP-bd_C_sf"/>
</dbReference>
<dbReference type="Gene3D" id="3.30.300.30">
    <property type="match status" value="1"/>
</dbReference>
<evidence type="ECO:0000259" key="3">
    <source>
        <dbReference type="Pfam" id="PF13193"/>
    </source>
</evidence>
<feature type="domain" description="AMP-binding enzyme C-terminal" evidence="3">
    <location>
        <begin position="465"/>
        <end position="520"/>
    </location>
</feature>
<dbReference type="Proteomes" id="UP001201873">
    <property type="component" value="Unassembled WGS sequence"/>
</dbReference>
<dbReference type="InterPro" id="IPR025110">
    <property type="entry name" value="AMP-bd_C"/>
</dbReference>
<dbReference type="Pfam" id="PF00501">
    <property type="entry name" value="AMP-binding"/>
    <property type="match status" value="1"/>
</dbReference>
<dbReference type="GO" id="GO:0016874">
    <property type="term" value="F:ligase activity"/>
    <property type="evidence" value="ECO:0007669"/>
    <property type="project" value="UniProtKB-KW"/>
</dbReference>
<dbReference type="Gene3D" id="3.40.50.980">
    <property type="match status" value="2"/>
</dbReference>
<gene>
    <name evidence="4" type="ORF">MXD59_25295</name>
</gene>
<dbReference type="SUPFAM" id="SSF56801">
    <property type="entry name" value="Acetyl-CoA synthetase-like"/>
    <property type="match status" value="1"/>
</dbReference>
<sequence>MTSAQDAPVGLTVGEVLRRAAREFGASDYVVTLTERLTIAEAERRSAVVARRLLHDGVGKGTRVGLFFPSGPEWALWWLAVSRIGAIAVPLSTLLAPAEIARIVRLADVAVLVAPRMVLRIDVAERFEAAFTDLAAPAGQPAGRLELASAPYLRRVILTEPPDAVKQAASATSPTSTASPTTAISPASATWPSWATRWDAGTDAEAGTGAPMVRAETLAAVEAEVSPADLAIMIHTSGSTADPKGVLHTHGTLVRQTSTWAMVIRGLTGVERAPRVLCAMPFFWIGGILAATGALHEPVTLLVQAKLDAGPALELAERERANGVVGWPAFTQALRLHPSFPDRDLSHAPMLYDGPVDLAMTGFPDGHPIHRSLTESAGSFAYTETAIIDAAGQPVPEGTIGELLIRGPGSMAGYNKRERSDVFDADGWYHTGDRVYRHAGDPRLFYVGRDSEMIKVAGANVSPREVEAVLEEFPEVAHCVVTGVAHPTRGEEVCVVLVPTATIPVDTQALAGRTRELLSSYRDAAQCSGLQAGGEGPRGKAALRPERA</sequence>
<dbReference type="RefSeq" id="WP_248827083.1">
    <property type="nucleotide sequence ID" value="NZ_JALKFT010000061.1"/>
</dbReference>
<feature type="domain" description="AMP-dependent synthetase/ligase" evidence="2">
    <location>
        <begin position="18"/>
        <end position="348"/>
    </location>
</feature>
<accession>A0ABT0K6T2</accession>
<comment type="caution">
    <text evidence="4">The sequence shown here is derived from an EMBL/GenBank/DDBJ whole genome shotgun (WGS) entry which is preliminary data.</text>
</comment>
<dbReference type="Gene3D" id="3.40.50.12780">
    <property type="entry name" value="N-terminal domain of ligase-like"/>
    <property type="match status" value="2"/>
</dbReference>
<feature type="region of interest" description="Disordered" evidence="1">
    <location>
        <begin position="165"/>
        <end position="187"/>
    </location>
</feature>
<feature type="non-terminal residue" evidence="4">
    <location>
        <position position="548"/>
    </location>
</feature>
<feature type="compositionally biased region" description="Low complexity" evidence="1">
    <location>
        <begin position="168"/>
        <end position="187"/>
    </location>
</feature>
<dbReference type="InterPro" id="IPR050237">
    <property type="entry name" value="ATP-dep_AMP-bd_enzyme"/>
</dbReference>
<feature type="region of interest" description="Disordered" evidence="1">
    <location>
        <begin position="529"/>
        <end position="548"/>
    </location>
</feature>
<dbReference type="InterPro" id="IPR000873">
    <property type="entry name" value="AMP-dep_synth/lig_dom"/>
</dbReference>
<evidence type="ECO:0000256" key="1">
    <source>
        <dbReference type="SAM" id="MobiDB-lite"/>
    </source>
</evidence>
<dbReference type="EMBL" id="JALKFT010000061">
    <property type="protein sequence ID" value="MCK9879033.1"/>
    <property type="molecule type" value="Genomic_DNA"/>
</dbReference>
<reference evidence="4 5" key="1">
    <citation type="submission" date="2022-04" db="EMBL/GenBank/DDBJ databases">
        <title>Genome diversity in the genus Frankia.</title>
        <authorList>
            <person name="Carlos-Shanley C."/>
            <person name="Hahn D."/>
        </authorList>
    </citation>
    <scope>NUCLEOTIDE SEQUENCE [LARGE SCALE GENOMIC DNA]</scope>
    <source>
        <strain evidence="4 5">Ag45/Mut15</strain>
    </source>
</reference>
<keyword evidence="4" id="KW-0436">Ligase</keyword>
<dbReference type="InterPro" id="IPR042099">
    <property type="entry name" value="ANL_N_sf"/>
</dbReference>
<proteinExistence type="predicted"/>
<protein>
    <submittedName>
        <fullName evidence="4">Acyl--CoA ligase</fullName>
    </submittedName>
</protein>
<evidence type="ECO:0000259" key="2">
    <source>
        <dbReference type="Pfam" id="PF00501"/>
    </source>
</evidence>
<dbReference type="CDD" id="cd04433">
    <property type="entry name" value="AFD_class_I"/>
    <property type="match status" value="1"/>
</dbReference>
<dbReference type="PANTHER" id="PTHR43767:SF1">
    <property type="entry name" value="NONRIBOSOMAL PEPTIDE SYNTHASE PES1 (EUROFUNG)-RELATED"/>
    <property type="match status" value="1"/>
</dbReference>
<name>A0ABT0K6T2_9ACTN</name>
<organism evidence="4 5">
    <name type="scientific">Frankia umida</name>
    <dbReference type="NCBI Taxonomy" id="573489"/>
    <lineage>
        <taxon>Bacteria</taxon>
        <taxon>Bacillati</taxon>
        <taxon>Actinomycetota</taxon>
        <taxon>Actinomycetes</taxon>
        <taxon>Frankiales</taxon>
        <taxon>Frankiaceae</taxon>
        <taxon>Frankia</taxon>
    </lineage>
</organism>
<keyword evidence="5" id="KW-1185">Reference proteome</keyword>